<reference evidence="1 2" key="1">
    <citation type="journal article" date="2019" name="Genome Biol. Evol.">
        <title>Insights into the evolution of the New World diploid cottons (Gossypium, subgenus Houzingenia) based on genome sequencing.</title>
        <authorList>
            <person name="Grover C.E."/>
            <person name="Arick M.A. 2nd"/>
            <person name="Thrash A."/>
            <person name="Conover J.L."/>
            <person name="Sanders W.S."/>
            <person name="Peterson D.G."/>
            <person name="Frelichowski J.E."/>
            <person name="Scheffler J.A."/>
            <person name="Scheffler B.E."/>
            <person name="Wendel J.F."/>
        </authorList>
    </citation>
    <scope>NUCLEOTIDE SEQUENCE [LARGE SCALE GENOMIC DNA]</scope>
    <source>
        <strain evidence="1">185</strain>
        <tissue evidence="1">Leaf</tissue>
    </source>
</reference>
<dbReference type="AlphaFoldDB" id="A0A7J8XGB0"/>
<dbReference type="EMBL" id="JABFAA010000007">
    <property type="protein sequence ID" value="MBA0686335.1"/>
    <property type="molecule type" value="Genomic_DNA"/>
</dbReference>
<organism evidence="1 2">
    <name type="scientific">Gossypium aridum</name>
    <name type="common">American cotton</name>
    <name type="synonym">Erioxylum aridum</name>
    <dbReference type="NCBI Taxonomy" id="34290"/>
    <lineage>
        <taxon>Eukaryota</taxon>
        <taxon>Viridiplantae</taxon>
        <taxon>Streptophyta</taxon>
        <taxon>Embryophyta</taxon>
        <taxon>Tracheophyta</taxon>
        <taxon>Spermatophyta</taxon>
        <taxon>Magnoliopsida</taxon>
        <taxon>eudicotyledons</taxon>
        <taxon>Gunneridae</taxon>
        <taxon>Pentapetalae</taxon>
        <taxon>rosids</taxon>
        <taxon>malvids</taxon>
        <taxon>Malvales</taxon>
        <taxon>Malvaceae</taxon>
        <taxon>Malvoideae</taxon>
        <taxon>Gossypium</taxon>
    </lineage>
</organism>
<proteinExistence type="predicted"/>
<name>A0A7J8XGB0_GOSAI</name>
<gene>
    <name evidence="1" type="ORF">Goari_013944</name>
</gene>
<evidence type="ECO:0000313" key="2">
    <source>
        <dbReference type="Proteomes" id="UP000593577"/>
    </source>
</evidence>
<evidence type="ECO:0000313" key="1">
    <source>
        <dbReference type="EMBL" id="MBA0686335.1"/>
    </source>
</evidence>
<sequence>MKVYDLLHPDGSSWDIDMVEGLLSPYDTQQVAIRLFSNISTFHIDGPWQALWIKALPVKECIWRLNAKNRVYRAACECLSTQMAGCSRGSLGSDSIATAEYGWRAIVRSDSGRFVRCIAVFKRRNLDPFMAEVIAAQEALSWVISCHAKGIILEIDNRGL</sequence>
<accession>A0A7J8XGB0</accession>
<keyword evidence="2" id="KW-1185">Reference proteome</keyword>
<protein>
    <submittedName>
        <fullName evidence="1">Uncharacterized protein</fullName>
    </submittedName>
</protein>
<dbReference type="Proteomes" id="UP000593577">
    <property type="component" value="Unassembled WGS sequence"/>
</dbReference>
<comment type="caution">
    <text evidence="1">The sequence shown here is derived from an EMBL/GenBank/DDBJ whole genome shotgun (WGS) entry which is preliminary data.</text>
</comment>